<dbReference type="GO" id="GO:0005548">
    <property type="term" value="F:phospholipid transporter activity"/>
    <property type="evidence" value="ECO:0007669"/>
    <property type="project" value="TreeGrafter"/>
</dbReference>
<dbReference type="RefSeq" id="YP_009396746.1">
    <property type="nucleotide sequence ID" value="NC_035284.1"/>
</dbReference>
<keyword evidence="1" id="KW-1133">Transmembrane helix</keyword>
<reference evidence="2" key="1">
    <citation type="journal article" date="2017" name="J. Phycol.">
        <title>Analysis of chloroplast genomes and a supermatrix inform reclassification of the Rhodomelaceae (Rhodophyta).</title>
        <authorList>
            <person name="Diaz-Tapia P."/>
            <person name="Maggs C.A."/>
            <person name="West J.A."/>
            <person name="Verbruggen H."/>
        </authorList>
    </citation>
    <scope>NUCLEOTIDE SEQUENCE</scope>
    <source>
        <strain evidence="2">PD949</strain>
    </source>
</reference>
<gene>
    <name evidence="2" type="primary">ycf63</name>
</gene>
<keyword evidence="1" id="KW-0472">Membrane</keyword>
<sequence>MYKLLEKVILLKQIFIFLFIICINRDIEFHNFFDQLYLVGVSSLSITMITAFFISLVFSFQIIKEFLYLNAVDLIGSILSMSFIRELSPVLTAVIFIGKVGAFFTSELATMSVTEQIDALFILGINPIKHLIAPRVLSVILMLPLLNLFFILTSLISSCFFCFLLYSINPIFFFRSVLYDSFYFDLSKSLFKTIIFALSISLISCIWGITTSGGAQGVGLSTTASVVISLISIFVVNFFLSYFMFNSSISSFQVL</sequence>
<accession>A0A1Z1MJB0</accession>
<geneLocation type="chloroplast" evidence="2"/>
<feature type="transmembrane region" description="Helical" evidence="1">
    <location>
        <begin position="67"/>
        <end position="84"/>
    </location>
</feature>
<keyword evidence="2" id="KW-0934">Plastid</keyword>
<organism evidence="2">
    <name type="scientific">Ophidocladus simpliciusculus</name>
    <dbReference type="NCBI Taxonomy" id="1261574"/>
    <lineage>
        <taxon>Eukaryota</taxon>
        <taxon>Rhodophyta</taxon>
        <taxon>Florideophyceae</taxon>
        <taxon>Rhodymeniophycidae</taxon>
        <taxon>Ceramiales</taxon>
        <taxon>Rhodomelaceae</taxon>
        <taxon>Herposiphonieae</taxon>
        <taxon>Ophidocladus</taxon>
    </lineage>
</organism>
<feature type="transmembrane region" description="Helical" evidence="1">
    <location>
        <begin position="155"/>
        <end position="178"/>
    </location>
</feature>
<dbReference type="AlphaFoldDB" id="A0A1Z1MJB0"/>
<feature type="transmembrane region" description="Helical" evidence="1">
    <location>
        <begin position="39"/>
        <end position="60"/>
    </location>
</feature>
<keyword evidence="2" id="KW-0150">Chloroplast</keyword>
<protein>
    <recommendedName>
        <fullName evidence="3">ABC transporter permease</fullName>
    </recommendedName>
</protein>
<evidence type="ECO:0000256" key="1">
    <source>
        <dbReference type="SAM" id="Phobius"/>
    </source>
</evidence>
<dbReference type="Pfam" id="PF02405">
    <property type="entry name" value="MlaE"/>
    <property type="match status" value="1"/>
</dbReference>
<dbReference type="PANTHER" id="PTHR30188:SF4">
    <property type="entry name" value="PROTEIN TRIGALACTOSYLDIACYLGLYCEROL 1, CHLOROPLASTIC"/>
    <property type="match status" value="1"/>
</dbReference>
<name>A0A1Z1MJB0_9FLOR</name>
<feature type="transmembrane region" description="Helical" evidence="1">
    <location>
        <begin position="131"/>
        <end position="149"/>
    </location>
</feature>
<dbReference type="PANTHER" id="PTHR30188">
    <property type="entry name" value="ABC TRANSPORTER PERMEASE PROTEIN-RELATED"/>
    <property type="match status" value="1"/>
</dbReference>
<evidence type="ECO:0008006" key="3">
    <source>
        <dbReference type="Google" id="ProtNLM"/>
    </source>
</evidence>
<evidence type="ECO:0000313" key="2">
    <source>
        <dbReference type="EMBL" id="ARW65932.1"/>
    </source>
</evidence>
<proteinExistence type="predicted"/>
<feature type="transmembrane region" description="Helical" evidence="1">
    <location>
        <begin position="190"/>
        <end position="210"/>
    </location>
</feature>
<keyword evidence="1" id="KW-0812">Transmembrane</keyword>
<feature type="transmembrane region" description="Helical" evidence="1">
    <location>
        <begin position="9"/>
        <end position="27"/>
    </location>
</feature>
<dbReference type="GeneID" id="33358995"/>
<dbReference type="GO" id="GO:0043190">
    <property type="term" value="C:ATP-binding cassette (ABC) transporter complex"/>
    <property type="evidence" value="ECO:0007669"/>
    <property type="project" value="InterPro"/>
</dbReference>
<feature type="transmembrane region" description="Helical" evidence="1">
    <location>
        <begin position="222"/>
        <end position="245"/>
    </location>
</feature>
<dbReference type="EMBL" id="MF101440">
    <property type="protein sequence ID" value="ARW65932.1"/>
    <property type="molecule type" value="Genomic_DNA"/>
</dbReference>
<dbReference type="InterPro" id="IPR030802">
    <property type="entry name" value="Permease_MalE"/>
</dbReference>